<comment type="caution">
    <text evidence="2">The sequence shown here is derived from an EMBL/GenBank/DDBJ whole genome shotgun (WGS) entry which is preliminary data.</text>
</comment>
<dbReference type="Proteomes" id="UP000193136">
    <property type="component" value="Unassembled WGS sequence"/>
</dbReference>
<evidence type="ECO:0000313" key="3">
    <source>
        <dbReference type="Proteomes" id="UP000193136"/>
    </source>
</evidence>
<dbReference type="InterPro" id="IPR013321">
    <property type="entry name" value="Arc_rbn_hlx_hlx"/>
</dbReference>
<dbReference type="Pfam" id="PF01402">
    <property type="entry name" value="RHH_1"/>
    <property type="match status" value="1"/>
</dbReference>
<proteinExistence type="predicted"/>
<evidence type="ECO:0000259" key="1">
    <source>
        <dbReference type="Pfam" id="PF01402"/>
    </source>
</evidence>
<gene>
    <name evidence="2" type="ORF">B5V00_14985</name>
</gene>
<keyword evidence="3" id="KW-1185">Reference proteome</keyword>
<organism evidence="2 3">
    <name type="scientific">Geothermobacter hydrogeniphilus</name>
    <dbReference type="NCBI Taxonomy" id="1969733"/>
    <lineage>
        <taxon>Bacteria</taxon>
        <taxon>Pseudomonadati</taxon>
        <taxon>Thermodesulfobacteriota</taxon>
        <taxon>Desulfuromonadia</taxon>
        <taxon>Desulfuromonadales</taxon>
        <taxon>Geothermobacteraceae</taxon>
        <taxon>Geothermobacter</taxon>
    </lineage>
</organism>
<dbReference type="Gene3D" id="1.10.1220.10">
    <property type="entry name" value="Met repressor-like"/>
    <property type="match status" value="1"/>
</dbReference>
<dbReference type="EMBL" id="NAAD01000026">
    <property type="protein sequence ID" value="ORJ55841.1"/>
    <property type="molecule type" value="Genomic_DNA"/>
</dbReference>
<feature type="domain" description="Ribbon-helix-helix protein CopG" evidence="1">
    <location>
        <begin position="2"/>
        <end position="40"/>
    </location>
</feature>
<dbReference type="GO" id="GO:0006355">
    <property type="term" value="P:regulation of DNA-templated transcription"/>
    <property type="evidence" value="ECO:0007669"/>
    <property type="project" value="InterPro"/>
</dbReference>
<dbReference type="RefSeq" id="WP_085011629.1">
    <property type="nucleotide sequence ID" value="NZ_NAAD01000026.1"/>
</dbReference>
<dbReference type="SUPFAM" id="SSF47598">
    <property type="entry name" value="Ribbon-helix-helix"/>
    <property type="match status" value="1"/>
</dbReference>
<protein>
    <submittedName>
        <fullName evidence="2">CopG family transcriptional regulator</fullName>
    </submittedName>
</protein>
<evidence type="ECO:0000313" key="2">
    <source>
        <dbReference type="EMBL" id="ORJ55841.1"/>
    </source>
</evidence>
<dbReference type="AlphaFoldDB" id="A0A1X0XSG4"/>
<dbReference type="InterPro" id="IPR002145">
    <property type="entry name" value="CopG"/>
</dbReference>
<accession>A0A1X0XSG4</accession>
<sequence length="73" mass="8772">MRTIIDLPEPQIERLREMSDRQGLSRAELVRRAVAEYLARHQGEGSEEAFGLWKKRKTDSLNYQDQLREEWQR</sequence>
<dbReference type="STRING" id="1969733.B5V00_14985"/>
<name>A0A1X0XSG4_9BACT</name>
<dbReference type="InterPro" id="IPR010985">
    <property type="entry name" value="Ribbon_hlx_hlx"/>
</dbReference>
<dbReference type="OrthoDB" id="5772152at2"/>
<dbReference type="CDD" id="cd21631">
    <property type="entry name" value="RHH_CopG_NikR-like"/>
    <property type="match status" value="1"/>
</dbReference>
<reference evidence="2 3" key="1">
    <citation type="submission" date="2017-03" db="EMBL/GenBank/DDBJ databases">
        <title>Genome sequence of Geothermobacter sp. EPR-M, Deep-Sea Iron Reducer.</title>
        <authorList>
            <person name="Tully B."/>
            <person name="Savalia P."/>
            <person name="Abuyen K."/>
            <person name="Baughan C."/>
            <person name="Romero E."/>
            <person name="Ronkowski C."/>
            <person name="Torres B."/>
            <person name="Tremblay J."/>
            <person name="Trujillo A."/>
            <person name="Tyler M."/>
            <person name="Perez-Rodriguez I."/>
            <person name="Amend J."/>
        </authorList>
    </citation>
    <scope>NUCLEOTIDE SEQUENCE [LARGE SCALE GENOMIC DNA]</scope>
    <source>
        <strain evidence="2 3">EPR-M</strain>
    </source>
</reference>